<gene>
    <name evidence="6" type="ORF">BJ958_004795</name>
</gene>
<dbReference type="InterPro" id="IPR036271">
    <property type="entry name" value="Tet_transcr_reg_TetR-rel_C_sf"/>
</dbReference>
<dbReference type="InterPro" id="IPR001647">
    <property type="entry name" value="HTH_TetR"/>
</dbReference>
<protein>
    <submittedName>
        <fullName evidence="6">AcrR family transcriptional regulator</fullName>
    </submittedName>
</protein>
<dbReference type="InterPro" id="IPR050109">
    <property type="entry name" value="HTH-type_TetR-like_transc_reg"/>
</dbReference>
<organism evidence="6 7">
    <name type="scientific">Nocardioides kongjuensis</name>
    <dbReference type="NCBI Taxonomy" id="349522"/>
    <lineage>
        <taxon>Bacteria</taxon>
        <taxon>Bacillati</taxon>
        <taxon>Actinomycetota</taxon>
        <taxon>Actinomycetes</taxon>
        <taxon>Propionibacteriales</taxon>
        <taxon>Nocardioidaceae</taxon>
        <taxon>Nocardioides</taxon>
    </lineage>
</organism>
<dbReference type="SUPFAM" id="SSF46689">
    <property type="entry name" value="Homeodomain-like"/>
    <property type="match status" value="1"/>
</dbReference>
<evidence type="ECO:0000313" key="6">
    <source>
        <dbReference type="EMBL" id="NYD33249.1"/>
    </source>
</evidence>
<keyword evidence="1" id="KW-0805">Transcription regulation</keyword>
<evidence type="ECO:0000313" key="7">
    <source>
        <dbReference type="Proteomes" id="UP000582231"/>
    </source>
</evidence>
<dbReference type="PANTHER" id="PTHR30055">
    <property type="entry name" value="HTH-TYPE TRANSCRIPTIONAL REGULATOR RUTR"/>
    <property type="match status" value="1"/>
</dbReference>
<dbReference type="PANTHER" id="PTHR30055:SF234">
    <property type="entry name" value="HTH-TYPE TRANSCRIPTIONAL REGULATOR BETI"/>
    <property type="match status" value="1"/>
</dbReference>
<evidence type="ECO:0000256" key="1">
    <source>
        <dbReference type="ARBA" id="ARBA00023015"/>
    </source>
</evidence>
<feature type="domain" description="HTH tetR-type" evidence="5">
    <location>
        <begin position="14"/>
        <end position="74"/>
    </location>
</feature>
<dbReference type="Proteomes" id="UP000582231">
    <property type="component" value="Unassembled WGS sequence"/>
</dbReference>
<dbReference type="InterPro" id="IPR009057">
    <property type="entry name" value="Homeodomain-like_sf"/>
</dbReference>
<evidence type="ECO:0000259" key="5">
    <source>
        <dbReference type="PROSITE" id="PS50977"/>
    </source>
</evidence>
<dbReference type="Pfam" id="PF16859">
    <property type="entry name" value="TetR_C_11"/>
    <property type="match status" value="1"/>
</dbReference>
<keyword evidence="2 4" id="KW-0238">DNA-binding</keyword>
<dbReference type="Gene3D" id="1.10.357.10">
    <property type="entry name" value="Tetracycline Repressor, domain 2"/>
    <property type="match status" value="1"/>
</dbReference>
<accession>A0A852RRD1</accession>
<sequence>MSTTSASPGRPRDPRVEGAVRTAVLELLVDGGYEAVSFKEVALRAGVGQPTVYRRWGTKAELVEFAIFAVSEWAPPAPTGDLEADLARLADVVLEELLTPPVHAALPGLILAHYDAPDEHTRLRAWAEEPVLAAFSAIVEAAGLDGEVPGDDVRAAFQHFLAALTFTAMTRDRPTARRLARSAARITDRALRGLVS</sequence>
<dbReference type="GO" id="GO:0000976">
    <property type="term" value="F:transcription cis-regulatory region binding"/>
    <property type="evidence" value="ECO:0007669"/>
    <property type="project" value="TreeGrafter"/>
</dbReference>
<dbReference type="RefSeq" id="WP_179729327.1">
    <property type="nucleotide sequence ID" value="NZ_BAABEF010000001.1"/>
</dbReference>
<evidence type="ECO:0000256" key="2">
    <source>
        <dbReference type="ARBA" id="ARBA00023125"/>
    </source>
</evidence>
<keyword evidence="7" id="KW-1185">Reference proteome</keyword>
<dbReference type="PROSITE" id="PS50977">
    <property type="entry name" value="HTH_TETR_2"/>
    <property type="match status" value="1"/>
</dbReference>
<comment type="caution">
    <text evidence="6">The sequence shown here is derived from an EMBL/GenBank/DDBJ whole genome shotgun (WGS) entry which is preliminary data.</text>
</comment>
<evidence type="ECO:0000256" key="4">
    <source>
        <dbReference type="PROSITE-ProRule" id="PRU00335"/>
    </source>
</evidence>
<dbReference type="EMBL" id="JACCBF010000001">
    <property type="protein sequence ID" value="NYD33249.1"/>
    <property type="molecule type" value="Genomic_DNA"/>
</dbReference>
<dbReference type="PRINTS" id="PR00455">
    <property type="entry name" value="HTHTETR"/>
</dbReference>
<name>A0A852RRD1_9ACTN</name>
<proteinExistence type="predicted"/>
<keyword evidence="3" id="KW-0804">Transcription</keyword>
<dbReference type="SUPFAM" id="SSF48498">
    <property type="entry name" value="Tetracyclin repressor-like, C-terminal domain"/>
    <property type="match status" value="1"/>
</dbReference>
<evidence type="ECO:0000256" key="3">
    <source>
        <dbReference type="ARBA" id="ARBA00023163"/>
    </source>
</evidence>
<dbReference type="Pfam" id="PF00440">
    <property type="entry name" value="TetR_N"/>
    <property type="match status" value="1"/>
</dbReference>
<feature type="DNA-binding region" description="H-T-H motif" evidence="4">
    <location>
        <begin position="37"/>
        <end position="56"/>
    </location>
</feature>
<dbReference type="AlphaFoldDB" id="A0A852RRD1"/>
<reference evidence="6 7" key="1">
    <citation type="submission" date="2020-07" db="EMBL/GenBank/DDBJ databases">
        <title>Sequencing the genomes of 1000 actinobacteria strains.</title>
        <authorList>
            <person name="Klenk H.-P."/>
        </authorList>
    </citation>
    <scope>NUCLEOTIDE SEQUENCE [LARGE SCALE GENOMIC DNA]</scope>
    <source>
        <strain evidence="6 7">DSM 19082</strain>
    </source>
</reference>
<dbReference type="GO" id="GO:0003700">
    <property type="term" value="F:DNA-binding transcription factor activity"/>
    <property type="evidence" value="ECO:0007669"/>
    <property type="project" value="TreeGrafter"/>
</dbReference>
<dbReference type="InterPro" id="IPR011075">
    <property type="entry name" value="TetR_C"/>
</dbReference>